<gene>
    <name evidence="2" type="ORF">ZIOFF_004506</name>
</gene>
<sequence>MVCEGFLLAVHYGDPIIVSLKEECPVLSSNMNTRSCPTVFVSFGDERFSSQQANLDSKVVKKPSEKDDALNGGRDNCVRESVDRYKDPKPSSSSNVGIGFCVSSKNSDLKLVPVQCLSHGKEKLTPWRVISCKGATLN</sequence>
<dbReference type="AlphaFoldDB" id="A0A8J5HLA8"/>
<reference evidence="2 3" key="1">
    <citation type="submission" date="2020-08" db="EMBL/GenBank/DDBJ databases">
        <title>Plant Genome Project.</title>
        <authorList>
            <person name="Zhang R.-G."/>
        </authorList>
    </citation>
    <scope>NUCLEOTIDE SEQUENCE [LARGE SCALE GENOMIC DNA]</scope>
    <source>
        <tissue evidence="2">Rhizome</tissue>
    </source>
</reference>
<organism evidence="2 3">
    <name type="scientific">Zingiber officinale</name>
    <name type="common">Ginger</name>
    <name type="synonym">Amomum zingiber</name>
    <dbReference type="NCBI Taxonomy" id="94328"/>
    <lineage>
        <taxon>Eukaryota</taxon>
        <taxon>Viridiplantae</taxon>
        <taxon>Streptophyta</taxon>
        <taxon>Embryophyta</taxon>
        <taxon>Tracheophyta</taxon>
        <taxon>Spermatophyta</taxon>
        <taxon>Magnoliopsida</taxon>
        <taxon>Liliopsida</taxon>
        <taxon>Zingiberales</taxon>
        <taxon>Zingiberaceae</taxon>
        <taxon>Zingiber</taxon>
    </lineage>
</organism>
<evidence type="ECO:0000256" key="1">
    <source>
        <dbReference type="SAM" id="MobiDB-lite"/>
    </source>
</evidence>
<keyword evidence="3" id="KW-1185">Reference proteome</keyword>
<dbReference type="Proteomes" id="UP000734854">
    <property type="component" value="Unassembled WGS sequence"/>
</dbReference>
<accession>A0A8J5HLA8</accession>
<feature type="compositionally biased region" description="Basic and acidic residues" evidence="1">
    <location>
        <begin position="76"/>
        <end position="89"/>
    </location>
</feature>
<proteinExistence type="predicted"/>
<evidence type="ECO:0000313" key="3">
    <source>
        <dbReference type="Proteomes" id="UP000734854"/>
    </source>
</evidence>
<feature type="compositionally biased region" description="Basic and acidic residues" evidence="1">
    <location>
        <begin position="58"/>
        <end position="69"/>
    </location>
</feature>
<dbReference type="EMBL" id="JACMSC010000002">
    <property type="protein sequence ID" value="KAG6530748.1"/>
    <property type="molecule type" value="Genomic_DNA"/>
</dbReference>
<protein>
    <submittedName>
        <fullName evidence="2">Uncharacterized protein</fullName>
    </submittedName>
</protein>
<evidence type="ECO:0000313" key="2">
    <source>
        <dbReference type="EMBL" id="KAG6530748.1"/>
    </source>
</evidence>
<feature type="region of interest" description="Disordered" evidence="1">
    <location>
        <begin position="54"/>
        <end position="94"/>
    </location>
</feature>
<name>A0A8J5HLA8_ZINOF</name>
<comment type="caution">
    <text evidence="2">The sequence shown here is derived from an EMBL/GenBank/DDBJ whole genome shotgun (WGS) entry which is preliminary data.</text>
</comment>